<evidence type="ECO:0000256" key="2">
    <source>
        <dbReference type="SAM" id="MobiDB-lite"/>
    </source>
</evidence>
<dbReference type="Proteomes" id="UP000507470">
    <property type="component" value="Unassembled WGS sequence"/>
</dbReference>
<feature type="transmembrane region" description="Helical" evidence="3">
    <location>
        <begin position="706"/>
        <end position="725"/>
    </location>
</feature>
<keyword evidence="3" id="KW-0472">Membrane</keyword>
<protein>
    <submittedName>
        <fullName evidence="5">NPC1</fullName>
    </submittedName>
</protein>
<keyword evidence="3" id="KW-0812">Transmembrane</keyword>
<keyword evidence="3" id="KW-1133">Transmembrane helix</keyword>
<feature type="transmembrane region" description="Helical" evidence="3">
    <location>
        <begin position="824"/>
        <end position="848"/>
    </location>
</feature>
<feature type="region of interest" description="Disordered" evidence="2">
    <location>
        <begin position="896"/>
        <end position="979"/>
    </location>
</feature>
<dbReference type="OrthoDB" id="6510177at2759"/>
<feature type="transmembrane region" description="Helical" evidence="3">
    <location>
        <begin position="758"/>
        <end position="776"/>
    </location>
</feature>
<dbReference type="Pfam" id="PF12349">
    <property type="entry name" value="Sterol-sensing"/>
    <property type="match status" value="1"/>
</dbReference>
<evidence type="ECO:0000313" key="5">
    <source>
        <dbReference type="EMBL" id="CAC5420200.1"/>
    </source>
</evidence>
<dbReference type="InterPro" id="IPR051697">
    <property type="entry name" value="Patched_domain-protein"/>
</dbReference>
<dbReference type="EMBL" id="CACVKT020009075">
    <property type="protein sequence ID" value="CAC5420200.1"/>
    <property type="molecule type" value="Genomic_DNA"/>
</dbReference>
<reference evidence="5 6" key="1">
    <citation type="submission" date="2020-06" db="EMBL/GenBank/DDBJ databases">
        <authorList>
            <person name="Li R."/>
            <person name="Bekaert M."/>
        </authorList>
    </citation>
    <scope>NUCLEOTIDE SEQUENCE [LARGE SCALE GENOMIC DNA]</scope>
    <source>
        <strain evidence="6">wild</strain>
    </source>
</reference>
<dbReference type="AlphaFoldDB" id="A0A6J8EI50"/>
<feature type="compositionally biased region" description="Low complexity" evidence="2">
    <location>
        <begin position="908"/>
        <end position="919"/>
    </location>
</feature>
<gene>
    <name evidence="5" type="ORF">MCOR_52448</name>
</gene>
<dbReference type="SUPFAM" id="SSF82866">
    <property type="entry name" value="Multidrug efflux transporter AcrB transmembrane domain"/>
    <property type="match status" value="2"/>
</dbReference>
<feature type="transmembrane region" description="Helical" evidence="3">
    <location>
        <begin position="46"/>
        <end position="65"/>
    </location>
</feature>
<feature type="transmembrane region" description="Helical" evidence="3">
    <location>
        <begin position="732"/>
        <end position="752"/>
    </location>
</feature>
<dbReference type="PROSITE" id="PS50156">
    <property type="entry name" value="SSD"/>
    <property type="match status" value="1"/>
</dbReference>
<dbReference type="PANTHER" id="PTHR10796">
    <property type="entry name" value="PATCHED-RELATED"/>
    <property type="match status" value="1"/>
</dbReference>
<proteinExistence type="inferred from homology"/>
<feature type="transmembrane region" description="Helical" evidence="3">
    <location>
        <begin position="479"/>
        <end position="501"/>
    </location>
</feature>
<feature type="transmembrane region" description="Helical" evidence="3">
    <location>
        <begin position="301"/>
        <end position="329"/>
    </location>
</feature>
<name>A0A6J8EI50_MYTCO</name>
<feature type="transmembrane region" description="Helical" evidence="3">
    <location>
        <begin position="375"/>
        <end position="397"/>
    </location>
</feature>
<evidence type="ECO:0000313" key="6">
    <source>
        <dbReference type="Proteomes" id="UP000507470"/>
    </source>
</evidence>
<feature type="transmembrane region" description="Helical" evidence="3">
    <location>
        <begin position="275"/>
        <end position="294"/>
    </location>
</feature>
<feature type="transmembrane region" description="Helical" evidence="3">
    <location>
        <begin position="409"/>
        <end position="432"/>
    </location>
</feature>
<dbReference type="PANTHER" id="PTHR10796:SF130">
    <property type="entry name" value="PATCHED DOMAIN-CONTAINING PROTEIN 3-LIKE PROTEIN"/>
    <property type="match status" value="1"/>
</dbReference>
<dbReference type="GO" id="GO:0016020">
    <property type="term" value="C:membrane"/>
    <property type="evidence" value="ECO:0007669"/>
    <property type="project" value="TreeGrafter"/>
</dbReference>
<accession>A0A6J8EI50</accession>
<evidence type="ECO:0000259" key="4">
    <source>
        <dbReference type="PROSITE" id="PS50156"/>
    </source>
</evidence>
<organism evidence="5 6">
    <name type="scientific">Mytilus coruscus</name>
    <name type="common">Sea mussel</name>
    <dbReference type="NCBI Taxonomy" id="42192"/>
    <lineage>
        <taxon>Eukaryota</taxon>
        <taxon>Metazoa</taxon>
        <taxon>Spiralia</taxon>
        <taxon>Lophotrochozoa</taxon>
        <taxon>Mollusca</taxon>
        <taxon>Bivalvia</taxon>
        <taxon>Autobranchia</taxon>
        <taxon>Pteriomorphia</taxon>
        <taxon>Mytilida</taxon>
        <taxon>Mytiloidea</taxon>
        <taxon>Mytilidae</taxon>
        <taxon>Mytilinae</taxon>
        <taxon>Mytilus</taxon>
    </lineage>
</organism>
<dbReference type="Gene3D" id="1.20.1640.10">
    <property type="entry name" value="Multidrug efflux transporter AcrB transmembrane domain"/>
    <property type="match status" value="2"/>
</dbReference>
<comment type="similarity">
    <text evidence="1">Belongs to the patched family.</text>
</comment>
<feature type="transmembrane region" description="Helical" evidence="3">
    <location>
        <begin position="335"/>
        <end position="355"/>
    </location>
</feature>
<keyword evidence="6" id="KW-1185">Reference proteome</keyword>
<sequence>MGHTEDEDSNHLTKASIRKKTCLKFVSDGIIGGLENAFYKLGKTVATYPILTIIICIVICGLFGIGMKDFNQTTEDAELWVPATSRIQSERKWVLDNFPPITRYASLILVENNVLSERSFQAMYDLYQQALNIKVNGKKFEDMCYSVAGHCYVNNILEIWSYNKTVINSLTLEDKYKVVNQNVTYSPLYHKETDITTLIGKIRRNRGGAITGAESAVMLFLLQDNLEWKTEAMEWESEMIKIANQGHKHIRQIYIYTTRSFDDEGYGAVNSDTKLLSAGFSIVFIYVILTLGRFNLLEQKLYLSLAGLLVVGLSIMFAYGLAMACGVIYGPVHALMPFLLLGIGVDDMFVIVEAWKNLTNVEQKLPLVQRMALTLKRAGVSVTVTSVTDIVAFAVGASTVIPGLSGFCIYAALGIFALFLLQSTFFVACLTLDQMRVEARRNAIICCYVHKNYEINECSKRDYGQLFFKHYYGPFLMKLPVKITVMLITALIVGVNLYGFIQLRQDFDLTMYIPSDSYAHKYAKAKEAYFPYAGINSAVYCRCNNPNNGFLGGIRYKKDMRLYEEMIRKVKNSTYVQNGTVVNWYEPFHYWLVTTNKVDIRNLIGADGYPYSNYAFAQLLYKFITETRIGQAFSPYVKFTNTTPPLLQGTYIPFRHTYQGNSKKEIKAMESLRDITDQMGFSTGKCFPYAVQYLTYETNKILQVELYRNLALAGVCVFIVTLLLIANLWTSLIVFTCVIFTLIDVAGTLYFWDVTIDTASSILLTLSVGLAVDYSAHIGHTYMTILGDKNERPIKALAAIGPAVFSGGFSTFLAFLLLSRSNSYGFALFFRVFFTVVVFGLFHGLAYLPVILSLIGPEPYHNEEDNHKYLHNGLSNGINADEKEEYEMDADSGCIRQETSTENSPLKSSQSESGSSSEGRTCAMTPSPRVKSKSTNCVDKNAEFLPENESLIESNKDEMTTDADTDIQDKYTVNPEEGS</sequence>
<evidence type="ECO:0000256" key="1">
    <source>
        <dbReference type="ARBA" id="ARBA00005585"/>
    </source>
</evidence>
<evidence type="ECO:0000256" key="3">
    <source>
        <dbReference type="SAM" id="Phobius"/>
    </source>
</evidence>
<feature type="compositionally biased region" description="Polar residues" evidence="2">
    <location>
        <begin position="897"/>
        <end position="907"/>
    </location>
</feature>
<dbReference type="InterPro" id="IPR000731">
    <property type="entry name" value="SSD"/>
</dbReference>
<dbReference type="InterPro" id="IPR053958">
    <property type="entry name" value="HMGCR/SNAP/NPC1-like_SSD"/>
</dbReference>
<feature type="transmembrane region" description="Helical" evidence="3">
    <location>
        <begin position="796"/>
        <end position="818"/>
    </location>
</feature>
<feature type="domain" description="SSD" evidence="4">
    <location>
        <begin position="272"/>
        <end position="432"/>
    </location>
</feature>